<dbReference type="GeneID" id="77732484"/>
<feature type="compositionally biased region" description="Acidic residues" evidence="7">
    <location>
        <begin position="338"/>
        <end position="349"/>
    </location>
</feature>
<comment type="caution">
    <text evidence="9">The sequence shown here is derived from an EMBL/GenBank/DDBJ whole genome shotgun (WGS) entry which is preliminary data.</text>
</comment>
<name>A0AA38HAD5_9TREE</name>
<gene>
    <name evidence="9" type="ORF">MKK02DRAFT_45190</name>
</gene>
<evidence type="ECO:0000256" key="6">
    <source>
        <dbReference type="RuleBase" id="RU366049"/>
    </source>
</evidence>
<comment type="subcellular location">
    <subcellularLocation>
        <location evidence="1 6">Nucleus</location>
    </subcellularLocation>
</comment>
<dbReference type="InterPro" id="IPR040038">
    <property type="entry name" value="TIPIN/Csm3/Swi3"/>
</dbReference>
<comment type="similarity">
    <text evidence="2 6">Belongs to the CSM3 family.</text>
</comment>
<evidence type="ECO:0000256" key="2">
    <source>
        <dbReference type="ARBA" id="ARBA00006075"/>
    </source>
</evidence>
<evidence type="ECO:0000256" key="7">
    <source>
        <dbReference type="SAM" id="MobiDB-lite"/>
    </source>
</evidence>
<feature type="region of interest" description="Disordered" evidence="7">
    <location>
        <begin position="1"/>
        <end position="81"/>
    </location>
</feature>
<dbReference type="GO" id="GO:0031297">
    <property type="term" value="P:replication fork processing"/>
    <property type="evidence" value="ECO:0007669"/>
    <property type="project" value="UniProtKB-UniRule"/>
</dbReference>
<keyword evidence="4 6" id="KW-0539">Nucleus</keyword>
<dbReference type="AlphaFoldDB" id="A0AA38HAD5"/>
<evidence type="ECO:0000313" key="10">
    <source>
        <dbReference type="Proteomes" id="UP001164286"/>
    </source>
</evidence>
<evidence type="ECO:0000256" key="4">
    <source>
        <dbReference type="ARBA" id="ARBA00023242"/>
    </source>
</evidence>
<feature type="compositionally biased region" description="Acidic residues" evidence="7">
    <location>
        <begin position="287"/>
        <end position="299"/>
    </location>
</feature>
<reference evidence="9" key="1">
    <citation type="journal article" date="2022" name="G3 (Bethesda)">
        <title>High quality genome of the basidiomycete yeast Dioszegia hungarica PDD-24b-2 isolated from cloud water.</title>
        <authorList>
            <person name="Jarrige D."/>
            <person name="Haridas S."/>
            <person name="Bleykasten-Grosshans C."/>
            <person name="Joly M."/>
            <person name="Nadalig T."/>
            <person name="Sancelme M."/>
            <person name="Vuilleumier S."/>
            <person name="Grigoriev I.V."/>
            <person name="Amato P."/>
            <person name="Bringel F."/>
        </authorList>
    </citation>
    <scope>NUCLEOTIDE SEQUENCE</scope>
    <source>
        <strain evidence="9">PDD-24b-2</strain>
    </source>
</reference>
<dbReference type="GO" id="GO:0043111">
    <property type="term" value="P:replication fork arrest"/>
    <property type="evidence" value="ECO:0007669"/>
    <property type="project" value="TreeGrafter"/>
</dbReference>
<dbReference type="PANTHER" id="PTHR13220:SF11">
    <property type="entry name" value="TIMELESS-INTERACTING PROTEIN"/>
    <property type="match status" value="1"/>
</dbReference>
<dbReference type="GO" id="GO:0003677">
    <property type="term" value="F:DNA binding"/>
    <property type="evidence" value="ECO:0007669"/>
    <property type="project" value="TreeGrafter"/>
</dbReference>
<dbReference type="GO" id="GO:0006974">
    <property type="term" value="P:DNA damage response"/>
    <property type="evidence" value="ECO:0007669"/>
    <property type="project" value="UniProtKB-KW"/>
</dbReference>
<evidence type="ECO:0000256" key="3">
    <source>
        <dbReference type="ARBA" id="ARBA00022763"/>
    </source>
</evidence>
<feature type="region of interest" description="Disordered" evidence="7">
    <location>
        <begin position="227"/>
        <end position="349"/>
    </location>
</feature>
<accession>A0AA38HAD5</accession>
<feature type="domain" description="Chromosome segregation in meiosis protein 3" evidence="8">
    <location>
        <begin position="151"/>
        <end position="231"/>
    </location>
</feature>
<feature type="compositionally biased region" description="Pro residues" evidence="7">
    <location>
        <begin position="11"/>
        <end position="29"/>
    </location>
</feature>
<protein>
    <recommendedName>
        <fullName evidence="6">Chromosome segregation in meiosis protein</fullName>
    </recommendedName>
</protein>
<dbReference type="EMBL" id="JAKWFO010000005">
    <property type="protein sequence ID" value="KAI9636485.1"/>
    <property type="molecule type" value="Genomic_DNA"/>
</dbReference>
<dbReference type="Proteomes" id="UP001164286">
    <property type="component" value="Unassembled WGS sequence"/>
</dbReference>
<dbReference type="PANTHER" id="PTHR13220">
    <property type="entry name" value="TIMELESS INTERACTING-RELATED"/>
    <property type="match status" value="1"/>
</dbReference>
<evidence type="ECO:0000259" key="8">
    <source>
        <dbReference type="Pfam" id="PF07962"/>
    </source>
</evidence>
<evidence type="ECO:0000313" key="9">
    <source>
        <dbReference type="EMBL" id="KAI9636485.1"/>
    </source>
</evidence>
<dbReference type="GO" id="GO:0000076">
    <property type="term" value="P:DNA replication checkpoint signaling"/>
    <property type="evidence" value="ECO:0007669"/>
    <property type="project" value="UniProtKB-UniRule"/>
</dbReference>
<comment type="function">
    <text evidence="6">Plays an important role in the control of DNA replication and the maintenance of replication fork stability.</text>
</comment>
<dbReference type="GO" id="GO:0031298">
    <property type="term" value="C:replication fork protection complex"/>
    <property type="evidence" value="ECO:0007669"/>
    <property type="project" value="TreeGrafter"/>
</dbReference>
<proteinExistence type="inferred from homology"/>
<keyword evidence="3 6" id="KW-0227">DNA damage</keyword>
<evidence type="ECO:0000256" key="5">
    <source>
        <dbReference type="ARBA" id="ARBA00023306"/>
    </source>
</evidence>
<evidence type="ECO:0000256" key="1">
    <source>
        <dbReference type="ARBA" id="ARBA00004123"/>
    </source>
</evidence>
<keyword evidence="10" id="KW-1185">Reference proteome</keyword>
<dbReference type="InterPro" id="IPR012923">
    <property type="entry name" value="Csm3"/>
</dbReference>
<dbReference type="Pfam" id="PF07962">
    <property type="entry name" value="Swi3"/>
    <property type="match status" value="1"/>
</dbReference>
<dbReference type="RefSeq" id="XP_052946262.1">
    <property type="nucleotide sequence ID" value="XM_053093279.1"/>
</dbReference>
<sequence>MADLDNLFNSPPRPPPRRSIPPDSPPTPVAGPSRSSPSANPLFLSPGSATDTPRRPTAAQRASFPVVDLNDAPADVDADDPINFDWDFDYTRAAARPAATSRGLGTTQRDRDVDIARPNGDFEDALDPFAAVRNGDEDGEGAPKKRRVMAKVDADRLTGDDGILKLMKAAKKFKVKGKGREAEDLKDLLNVYQMWAHGMFPKGDFMGTMQRVEVVCRTRRMESAMKGYRDAFYPRPRTPTPPPRQSLSPPADDPPRARTKSPTHSREPSPDATAMFGTKEPLFSDGGDADMDEEDGPDLDELRAMEEMEAAMASGDGDAQAGPAESSRGGGAKAAAPPEEEDEWEGLYD</sequence>
<keyword evidence="5 6" id="KW-0131">Cell cycle</keyword>
<organism evidence="9 10">
    <name type="scientific">Dioszegia hungarica</name>
    <dbReference type="NCBI Taxonomy" id="4972"/>
    <lineage>
        <taxon>Eukaryota</taxon>
        <taxon>Fungi</taxon>
        <taxon>Dikarya</taxon>
        <taxon>Basidiomycota</taxon>
        <taxon>Agaricomycotina</taxon>
        <taxon>Tremellomycetes</taxon>
        <taxon>Tremellales</taxon>
        <taxon>Bulleribasidiaceae</taxon>
        <taxon>Dioszegia</taxon>
    </lineage>
</organism>